<dbReference type="Gene3D" id="3.30.1330.90">
    <property type="entry name" value="D-3-phosphoglycerate dehydrogenase, domain 3"/>
    <property type="match status" value="1"/>
</dbReference>
<dbReference type="SUPFAM" id="SSF143548">
    <property type="entry name" value="Serine metabolism enzymes domain"/>
    <property type="match status" value="1"/>
</dbReference>
<comment type="pathway">
    <text evidence="2">Carbohydrate biosynthesis; gluconeogenesis.</text>
</comment>
<evidence type="ECO:0000256" key="2">
    <source>
        <dbReference type="ARBA" id="ARBA00004742"/>
    </source>
</evidence>
<protein>
    <submittedName>
        <fullName evidence="11">Serine dehydratase alpha chain-domain-containing protein</fullName>
    </submittedName>
</protein>
<dbReference type="InterPro" id="IPR029009">
    <property type="entry name" value="ASB_dom_sf"/>
</dbReference>
<dbReference type="GO" id="GO:0003941">
    <property type="term" value="F:L-serine ammonia-lyase activity"/>
    <property type="evidence" value="ECO:0007669"/>
    <property type="project" value="InterPro"/>
</dbReference>
<gene>
    <name evidence="11" type="ORF">THASP1DRAFT_34277</name>
</gene>
<evidence type="ECO:0000313" key="11">
    <source>
        <dbReference type="EMBL" id="RKP09900.1"/>
    </source>
</evidence>
<dbReference type="PANTHER" id="PTHR30182">
    <property type="entry name" value="L-SERINE DEHYDRATASE"/>
    <property type="match status" value="1"/>
</dbReference>
<keyword evidence="5" id="KW-0479">Metal-binding</keyword>
<dbReference type="AlphaFoldDB" id="A0A4P9XWT8"/>
<dbReference type="STRING" id="78915.A0A4P9XWT8"/>
<evidence type="ECO:0000259" key="9">
    <source>
        <dbReference type="Pfam" id="PF03313"/>
    </source>
</evidence>
<feature type="domain" description="Serine dehydratase-like alpha subunit" evidence="9">
    <location>
        <begin position="294"/>
        <end position="608"/>
    </location>
</feature>
<dbReference type="InterPro" id="IPR005130">
    <property type="entry name" value="Ser_deHydtase-like_asu"/>
</dbReference>
<keyword evidence="7" id="KW-0411">Iron-sulfur</keyword>
<accession>A0A4P9XWT8</accession>
<sequence>MYNSRAAARYVRRAASVPVTGTAALTRPVVSTFAFMRLPQERRKTARVQVPLLAAARSDANVYSKMSLLHRRISTECSQTSETHHAVVSTFDLFSIGIGPSSSHTVGPMRAAKIFISDLERHGVLHQVAKLRADVYGSLALTGVGHGTPNAVLMGLEGESPESVDTSTILSRVADMNTTKRITLNGQHSIAFDPMRDLVLHHFDSLPQHPNGMRFTAFTASGDMLATNEFFSIGGGFVVNEQTQLAHGENLYYKSDLARFGTEQVANTRKKQDVVVTALPFTNAEQLLQVCRREKMSIAQVVYENELRWRTPDEIQTQTFAIWQCMDSSIRNGCLTEETMLPGNLRARRRAPGLYRKLLRGLYNATPVGKQGIESSWAREYGHGDAPARNAAVSGSAAGRSARGLAMMPRRQPKRMLLPALDYLSVYAIAVNEENAAGGRVVTAPTNGAAGVIPAVLKYYLEFISENPEQDILEFIFTAAAIGMLYKRGASISAAEMGCQGEVGVACSMSAAGFAAVMGGTVEQIENAAEIGMEHNLGLTCDPVDGLVQIPCIERNALGAVKAVTAAQLALNEDGTHRVSLDQVIETMRQTGQDMQSKYKETSQGGLAVNVPMC</sequence>
<dbReference type="InterPro" id="IPR051318">
    <property type="entry name" value="Fe-S_L-Ser"/>
</dbReference>
<dbReference type="OrthoDB" id="192663at2759"/>
<evidence type="ECO:0000256" key="3">
    <source>
        <dbReference type="ARBA" id="ARBA00022432"/>
    </source>
</evidence>
<keyword evidence="6" id="KW-0408">Iron</keyword>
<dbReference type="Proteomes" id="UP000271241">
    <property type="component" value="Unassembled WGS sequence"/>
</dbReference>
<organism evidence="11 12">
    <name type="scientific">Thamnocephalis sphaerospora</name>
    <dbReference type="NCBI Taxonomy" id="78915"/>
    <lineage>
        <taxon>Eukaryota</taxon>
        <taxon>Fungi</taxon>
        <taxon>Fungi incertae sedis</taxon>
        <taxon>Zoopagomycota</taxon>
        <taxon>Zoopagomycotina</taxon>
        <taxon>Zoopagomycetes</taxon>
        <taxon>Zoopagales</taxon>
        <taxon>Sigmoideomycetaceae</taxon>
        <taxon>Thamnocephalis</taxon>
    </lineage>
</organism>
<dbReference type="FunFam" id="3.30.1330.90:FF:000001">
    <property type="entry name" value="L-serine ammonia-lyase 1"/>
    <property type="match status" value="1"/>
</dbReference>
<dbReference type="InterPro" id="IPR004644">
    <property type="entry name" value="Fe-S_L-Ser_mono"/>
</dbReference>
<evidence type="ECO:0000256" key="7">
    <source>
        <dbReference type="ARBA" id="ARBA00023014"/>
    </source>
</evidence>
<dbReference type="GO" id="GO:0046872">
    <property type="term" value="F:metal ion binding"/>
    <property type="evidence" value="ECO:0007669"/>
    <property type="project" value="UniProtKB-KW"/>
</dbReference>
<evidence type="ECO:0000256" key="1">
    <source>
        <dbReference type="ARBA" id="ARBA00001966"/>
    </source>
</evidence>
<reference evidence="12" key="1">
    <citation type="journal article" date="2018" name="Nat. Microbiol.">
        <title>Leveraging single-cell genomics to expand the fungal tree of life.</title>
        <authorList>
            <person name="Ahrendt S.R."/>
            <person name="Quandt C.A."/>
            <person name="Ciobanu D."/>
            <person name="Clum A."/>
            <person name="Salamov A."/>
            <person name="Andreopoulos B."/>
            <person name="Cheng J.F."/>
            <person name="Woyke T."/>
            <person name="Pelin A."/>
            <person name="Henrissat B."/>
            <person name="Reynolds N.K."/>
            <person name="Benny G.L."/>
            <person name="Smith M.E."/>
            <person name="James T.Y."/>
            <person name="Grigoriev I.V."/>
        </authorList>
    </citation>
    <scope>NUCLEOTIDE SEQUENCE [LARGE SCALE GENOMIC DNA]</scope>
    <source>
        <strain evidence="12">RSA 1356</strain>
    </source>
</reference>
<evidence type="ECO:0000256" key="8">
    <source>
        <dbReference type="ARBA" id="ARBA00023239"/>
    </source>
</evidence>
<comment type="cofactor">
    <cofactor evidence="1">
        <name>[4Fe-4S] cluster</name>
        <dbReference type="ChEBI" id="CHEBI:49883"/>
    </cofactor>
</comment>
<feature type="domain" description="Serine dehydratase beta chain" evidence="10">
    <location>
        <begin position="89"/>
        <end position="242"/>
    </location>
</feature>
<evidence type="ECO:0000259" key="10">
    <source>
        <dbReference type="Pfam" id="PF03315"/>
    </source>
</evidence>
<dbReference type="GO" id="GO:0006094">
    <property type="term" value="P:gluconeogenesis"/>
    <property type="evidence" value="ECO:0007669"/>
    <property type="project" value="UniProtKB-KW"/>
</dbReference>
<dbReference type="EMBL" id="KZ992481">
    <property type="protein sequence ID" value="RKP09900.1"/>
    <property type="molecule type" value="Genomic_DNA"/>
</dbReference>
<evidence type="ECO:0000256" key="5">
    <source>
        <dbReference type="ARBA" id="ARBA00022723"/>
    </source>
</evidence>
<name>A0A4P9XWT8_9FUNG</name>
<keyword evidence="3" id="KW-0312">Gluconeogenesis</keyword>
<dbReference type="Pfam" id="PF03315">
    <property type="entry name" value="SDH_beta"/>
    <property type="match status" value="1"/>
</dbReference>
<evidence type="ECO:0000256" key="6">
    <source>
        <dbReference type="ARBA" id="ARBA00023004"/>
    </source>
</evidence>
<evidence type="ECO:0000256" key="4">
    <source>
        <dbReference type="ARBA" id="ARBA00022485"/>
    </source>
</evidence>
<dbReference type="GO" id="GO:0051539">
    <property type="term" value="F:4 iron, 4 sulfur cluster binding"/>
    <property type="evidence" value="ECO:0007669"/>
    <property type="project" value="UniProtKB-KW"/>
</dbReference>
<evidence type="ECO:0000313" key="12">
    <source>
        <dbReference type="Proteomes" id="UP000271241"/>
    </source>
</evidence>
<dbReference type="PANTHER" id="PTHR30182:SF1">
    <property type="entry name" value="L-SERINE DEHYDRATASE 1"/>
    <property type="match status" value="1"/>
</dbReference>
<dbReference type="Pfam" id="PF03313">
    <property type="entry name" value="SDH_alpha"/>
    <property type="match status" value="1"/>
</dbReference>
<proteinExistence type="predicted"/>
<keyword evidence="4" id="KW-0004">4Fe-4S</keyword>
<keyword evidence="8" id="KW-0456">Lyase</keyword>
<dbReference type="NCBIfam" id="TIGR00720">
    <property type="entry name" value="sda_mono"/>
    <property type="match status" value="1"/>
</dbReference>
<dbReference type="InterPro" id="IPR005131">
    <property type="entry name" value="Ser_deHydtase_bsu"/>
</dbReference>
<keyword evidence="12" id="KW-1185">Reference proteome</keyword>